<evidence type="ECO:0000256" key="10">
    <source>
        <dbReference type="ARBA" id="ARBA00030775"/>
    </source>
</evidence>
<evidence type="ECO:0000256" key="7">
    <source>
        <dbReference type="ARBA" id="ARBA00022989"/>
    </source>
</evidence>
<dbReference type="Pfam" id="PF12019">
    <property type="entry name" value="GspH"/>
    <property type="match status" value="1"/>
</dbReference>
<dbReference type="GO" id="GO:0015627">
    <property type="term" value="C:type II protein secretion system complex"/>
    <property type="evidence" value="ECO:0007669"/>
    <property type="project" value="InterPro"/>
</dbReference>
<accession>A0A370X8K1</accession>
<keyword evidence="5" id="KW-0997">Cell inner membrane</keyword>
<dbReference type="Proteomes" id="UP000254258">
    <property type="component" value="Unassembled WGS sequence"/>
</dbReference>
<evidence type="ECO:0000256" key="3">
    <source>
        <dbReference type="ARBA" id="ARBA00022475"/>
    </source>
</evidence>
<name>A0A370X8K1_9GAMM</name>
<dbReference type="InterPro" id="IPR022346">
    <property type="entry name" value="T2SS_GspH"/>
</dbReference>
<sequence>MDTMRKHRRATAGFTLIEMMVVVIIMAVILAYAVPGYKSLVTQYRMSDELNQIAADVALARSEAIKEGMDVTICPSADPTAAVTTTTPACSASSEWNTGWIIFTDSANNQTFGAGDVMLRVHNGFSGTDTLVSTVNGGTTPALNAMTFNRMGGTGSFGTDATQTNQGDLTLNDATNDTSMIRCLVLLESGLIQVHSPQTNSTYPTSSCP</sequence>
<keyword evidence="6 11" id="KW-0812">Transmembrane</keyword>
<dbReference type="SUPFAM" id="SSF54523">
    <property type="entry name" value="Pili subunits"/>
    <property type="match status" value="1"/>
</dbReference>
<keyword evidence="8 11" id="KW-0472">Membrane</keyword>
<comment type="similarity">
    <text evidence="9">Belongs to the GSP H family.</text>
</comment>
<protein>
    <recommendedName>
        <fullName evidence="2">Type II secretion system protein H</fullName>
    </recommendedName>
    <alternativeName>
        <fullName evidence="10">General secretion pathway protein H</fullName>
    </alternativeName>
</protein>
<evidence type="ECO:0000256" key="4">
    <source>
        <dbReference type="ARBA" id="ARBA00022481"/>
    </source>
</evidence>
<evidence type="ECO:0000313" key="14">
    <source>
        <dbReference type="Proteomes" id="UP000254258"/>
    </source>
</evidence>
<dbReference type="RefSeq" id="WP_115493776.1">
    <property type="nucleotide sequence ID" value="NZ_QRBE01000001.1"/>
</dbReference>
<proteinExistence type="inferred from homology"/>
<reference evidence="13 14" key="1">
    <citation type="submission" date="2018-07" db="EMBL/GenBank/DDBJ databases">
        <title>Dyella monticola sp. nov. and Dyella psychrodurans sp. nov. isolated from monsoon evergreen broad-leaved forest soil of Dinghu Mountain, China.</title>
        <authorList>
            <person name="Gao Z."/>
            <person name="Qiu L."/>
        </authorList>
    </citation>
    <scope>NUCLEOTIDE SEQUENCE [LARGE SCALE GENOMIC DNA]</scope>
    <source>
        <strain evidence="13 14">4G-K06</strain>
    </source>
</reference>
<gene>
    <name evidence="13" type="ORF">DWU98_01945</name>
</gene>
<feature type="transmembrane region" description="Helical" evidence="11">
    <location>
        <begin position="12"/>
        <end position="34"/>
    </location>
</feature>
<dbReference type="NCBIfam" id="TIGR02532">
    <property type="entry name" value="IV_pilin_GFxxxE"/>
    <property type="match status" value="1"/>
</dbReference>
<dbReference type="OrthoDB" id="2313614at2"/>
<dbReference type="InterPro" id="IPR012902">
    <property type="entry name" value="N_methyl_site"/>
</dbReference>
<keyword evidence="7 11" id="KW-1133">Transmembrane helix</keyword>
<evidence type="ECO:0000256" key="2">
    <source>
        <dbReference type="ARBA" id="ARBA00021549"/>
    </source>
</evidence>
<dbReference type="GO" id="GO:0005886">
    <property type="term" value="C:plasma membrane"/>
    <property type="evidence" value="ECO:0007669"/>
    <property type="project" value="UniProtKB-SubCell"/>
</dbReference>
<evidence type="ECO:0000256" key="8">
    <source>
        <dbReference type="ARBA" id="ARBA00023136"/>
    </source>
</evidence>
<evidence type="ECO:0000256" key="9">
    <source>
        <dbReference type="ARBA" id="ARBA00025772"/>
    </source>
</evidence>
<dbReference type="EMBL" id="QRBE01000001">
    <property type="protein sequence ID" value="RDS84749.1"/>
    <property type="molecule type" value="Genomic_DNA"/>
</dbReference>
<comment type="subcellular location">
    <subcellularLocation>
        <location evidence="1">Cell inner membrane</location>
        <topology evidence="1">Single-pass membrane protein</topology>
    </subcellularLocation>
</comment>
<dbReference type="Gene3D" id="3.55.40.10">
    <property type="entry name" value="minor pseudopilin epsh domain"/>
    <property type="match status" value="1"/>
</dbReference>
<evidence type="ECO:0000313" key="13">
    <source>
        <dbReference type="EMBL" id="RDS84749.1"/>
    </source>
</evidence>
<evidence type="ECO:0000256" key="5">
    <source>
        <dbReference type="ARBA" id="ARBA00022519"/>
    </source>
</evidence>
<dbReference type="Pfam" id="PF07963">
    <property type="entry name" value="N_methyl"/>
    <property type="match status" value="1"/>
</dbReference>
<keyword evidence="4" id="KW-0488">Methylation</keyword>
<keyword evidence="3" id="KW-1003">Cell membrane</keyword>
<keyword evidence="14" id="KW-1185">Reference proteome</keyword>
<evidence type="ECO:0000256" key="1">
    <source>
        <dbReference type="ARBA" id="ARBA00004377"/>
    </source>
</evidence>
<evidence type="ECO:0000256" key="6">
    <source>
        <dbReference type="ARBA" id="ARBA00022692"/>
    </source>
</evidence>
<comment type="caution">
    <text evidence="13">The sequence shown here is derived from an EMBL/GenBank/DDBJ whole genome shotgun (WGS) entry which is preliminary data.</text>
</comment>
<evidence type="ECO:0000256" key="11">
    <source>
        <dbReference type="SAM" id="Phobius"/>
    </source>
</evidence>
<organism evidence="13 14">
    <name type="scientific">Dyella monticola</name>
    <dbReference type="NCBI Taxonomy" id="1927958"/>
    <lineage>
        <taxon>Bacteria</taxon>
        <taxon>Pseudomonadati</taxon>
        <taxon>Pseudomonadota</taxon>
        <taxon>Gammaproteobacteria</taxon>
        <taxon>Lysobacterales</taxon>
        <taxon>Rhodanobacteraceae</taxon>
        <taxon>Dyella</taxon>
    </lineage>
</organism>
<evidence type="ECO:0000259" key="12">
    <source>
        <dbReference type="Pfam" id="PF12019"/>
    </source>
</evidence>
<dbReference type="GO" id="GO:0015628">
    <property type="term" value="P:protein secretion by the type II secretion system"/>
    <property type="evidence" value="ECO:0007669"/>
    <property type="project" value="InterPro"/>
</dbReference>
<dbReference type="InterPro" id="IPR045584">
    <property type="entry name" value="Pilin-like"/>
</dbReference>
<dbReference type="AlphaFoldDB" id="A0A370X8K1"/>
<feature type="domain" description="General secretion pathway GspH" evidence="12">
    <location>
        <begin position="50"/>
        <end position="188"/>
    </location>
</feature>